<gene>
    <name evidence="1" type="ORF">A5U30_005028</name>
</gene>
<dbReference type="Proteomes" id="UP000555763">
    <property type="component" value="Unassembled WGS sequence"/>
</dbReference>
<dbReference type="AlphaFoldDB" id="A0A828PGU9"/>
<dbReference type="Pfam" id="PF04325">
    <property type="entry name" value="DUF465"/>
    <property type="match status" value="1"/>
</dbReference>
<dbReference type="InterPro" id="IPR038444">
    <property type="entry name" value="DUF465_sf"/>
</dbReference>
<accession>A0A828PGU9</accession>
<dbReference type="Gene3D" id="6.10.280.50">
    <property type="match status" value="1"/>
</dbReference>
<evidence type="ECO:0000313" key="2">
    <source>
        <dbReference type="Proteomes" id="UP000555763"/>
    </source>
</evidence>
<protein>
    <submittedName>
        <fullName evidence="1">DUF465 domain-containing protein</fullName>
    </submittedName>
</protein>
<reference evidence="1 2" key="1">
    <citation type="submission" date="2020-02" db="EMBL/GenBank/DDBJ databases">
        <authorList>
            <consortium name="PulseNet: The National Subtyping Network for Foodborne Disease Surveillance"/>
            <person name="Tarr C.L."/>
            <person name="Trees E."/>
            <person name="Katz L.S."/>
            <person name="Carleton-Romer H.A."/>
            <person name="Stroika S."/>
            <person name="Kucerova Z."/>
            <person name="Roache K.F."/>
            <person name="Sabol A.L."/>
            <person name="Besser J."/>
            <person name="Gerner-Smidt P."/>
        </authorList>
    </citation>
    <scope>NUCLEOTIDE SEQUENCE [LARGE SCALE GENOMIC DNA]</scope>
    <source>
        <strain evidence="1 2">PNUSAE002719</strain>
    </source>
</reference>
<comment type="caution">
    <text evidence="1">The sequence shown here is derived from an EMBL/GenBank/DDBJ whole genome shotgun (WGS) entry which is preliminary data.</text>
</comment>
<dbReference type="InterPro" id="IPR007420">
    <property type="entry name" value="DUF465"/>
</dbReference>
<name>A0A828PGU9_ECOLX</name>
<sequence>MFPEYRELISALKGNHKRFDSLFEKHNKLDHEIKRIEDEFGAAYSTKVVRLKLEKLEIKREIQKSLKMSQKRASGNHKRYIQSCVFSVL</sequence>
<dbReference type="RefSeq" id="WP_332392781.1">
    <property type="nucleotide sequence ID" value="NZ_JAVDDR010000102.1"/>
</dbReference>
<evidence type="ECO:0000313" key="1">
    <source>
        <dbReference type="EMBL" id="EFM8157259.1"/>
    </source>
</evidence>
<proteinExistence type="predicted"/>
<dbReference type="EMBL" id="AATLZG010000059">
    <property type="protein sequence ID" value="EFM8157259.1"/>
    <property type="molecule type" value="Genomic_DNA"/>
</dbReference>
<organism evidence="1 2">
    <name type="scientific">Escherichia coli</name>
    <dbReference type="NCBI Taxonomy" id="562"/>
    <lineage>
        <taxon>Bacteria</taxon>
        <taxon>Pseudomonadati</taxon>
        <taxon>Pseudomonadota</taxon>
        <taxon>Gammaproteobacteria</taxon>
        <taxon>Enterobacterales</taxon>
        <taxon>Enterobacteriaceae</taxon>
        <taxon>Escherichia</taxon>
    </lineage>
</organism>